<evidence type="ECO:0000313" key="3">
    <source>
        <dbReference type="Proteomes" id="UP001628179"/>
    </source>
</evidence>
<dbReference type="PANTHER" id="PTHR10742">
    <property type="entry name" value="FLAVIN MONOAMINE OXIDASE"/>
    <property type="match status" value="1"/>
</dbReference>
<evidence type="ECO:0000313" key="2">
    <source>
        <dbReference type="EMBL" id="GAB1319136.1"/>
    </source>
</evidence>
<sequence length="607" mass="67397">MGDALSFRARWAIALNRQKLAKEWHIVQKDKLIPGLPDSGAGFQDDDHNLPPDDEMPHNLADFVKSPSGPPPARKIGIVGAGISGLYAAMILEDLDIPNLSVEILEANSRVGGRVYTHNFSDTPHDYYDVGAMRFPDIPSMARTFDLFKRTGVPQRKYYLQGLNTPALFNNRFFVPDAVDPFGVSVSNGGNVPDDVADNWSNALNAAFGPYKEALAKDWPTGFEKLLEADNLSTRAYLMNGGPKGDEKKYDFFSVSWMETQNTATGLFDQAFSESVIDSFDFDNPAGNTWKCIEGGTSLVTEAMQRSLAKTRIETNKRVEGIYHNTSNPAEGNLSIKVAGEAKAREGYSTVFATAPLGCLARMDLSTLALHPSTRDAIRCLHYDNSVKVAMRFSRPWWRTDSGITKGGVSSTDLSIRVCVYPSYNIDDPVDQPAVLLVSYSWSQDAARIASLLKAGPDAEKELVDFVLRDIYRLHAQTVTEETVRSTFTGDWHGYSWTHDPYAAGAFALFAPGQFRNLYPYLVRPAADCKFHIVGEASSAHHAWIVGSLNSAYMAVHKFLRRFELWEYIQKLEERWGTVDELDSGRYGSVHIQNALGKLPEGQHVRV</sequence>
<dbReference type="InterPro" id="IPR036188">
    <property type="entry name" value="FAD/NAD-bd_sf"/>
</dbReference>
<dbReference type="PANTHER" id="PTHR10742:SF342">
    <property type="entry name" value="AMINE OXIDASE"/>
    <property type="match status" value="1"/>
</dbReference>
<dbReference type="Pfam" id="PF01593">
    <property type="entry name" value="Amino_oxidase"/>
    <property type="match status" value="1"/>
</dbReference>
<protein>
    <submittedName>
        <fullName evidence="2">Amine oxidase domain-containing protein</fullName>
    </submittedName>
</protein>
<dbReference type="Gene3D" id="3.50.50.60">
    <property type="entry name" value="FAD/NAD(P)-binding domain"/>
    <property type="match status" value="1"/>
</dbReference>
<dbReference type="InterPro" id="IPR002937">
    <property type="entry name" value="Amino_oxidase"/>
</dbReference>
<proteinExistence type="predicted"/>
<dbReference type="GeneID" id="98180088"/>
<dbReference type="RefSeq" id="XP_070920866.1">
    <property type="nucleotide sequence ID" value="XM_071064765.1"/>
</dbReference>
<evidence type="ECO:0000259" key="1">
    <source>
        <dbReference type="Pfam" id="PF01593"/>
    </source>
</evidence>
<keyword evidence="3" id="KW-1185">Reference proteome</keyword>
<dbReference type="SUPFAM" id="SSF51905">
    <property type="entry name" value="FAD/NAD(P)-binding domain"/>
    <property type="match status" value="1"/>
</dbReference>
<dbReference type="Gene3D" id="3.90.660.10">
    <property type="match status" value="1"/>
</dbReference>
<dbReference type="InterPro" id="IPR050281">
    <property type="entry name" value="Flavin_monoamine_oxidase"/>
</dbReference>
<feature type="domain" description="Amine oxidase" evidence="1">
    <location>
        <begin position="83"/>
        <end position="555"/>
    </location>
</feature>
<dbReference type="EMBL" id="BAAFSV010000005">
    <property type="protein sequence ID" value="GAB1319136.1"/>
    <property type="molecule type" value="Genomic_DNA"/>
</dbReference>
<accession>A0ABQ0GN41</accession>
<name>A0ABQ0GN41_9PEZI</name>
<dbReference type="Proteomes" id="UP001628179">
    <property type="component" value="Unassembled WGS sequence"/>
</dbReference>
<gene>
    <name evidence="2" type="ORF">MFIFM68171_09346</name>
</gene>
<reference evidence="2 3" key="1">
    <citation type="submission" date="2024-09" db="EMBL/GenBank/DDBJ databases">
        <title>Itraconazole resistance in Madurella fahalii resulting from another homologue of gene encoding cytochrome P450 14-alpha sterol demethylase (CYP51).</title>
        <authorList>
            <person name="Yoshioka I."/>
            <person name="Fahal A.H."/>
            <person name="Kaneko S."/>
            <person name="Yaguchi T."/>
        </authorList>
    </citation>
    <scope>NUCLEOTIDE SEQUENCE [LARGE SCALE GENOMIC DNA]</scope>
    <source>
        <strain evidence="2 3">IFM 68171</strain>
    </source>
</reference>
<dbReference type="Gene3D" id="1.20.1440.240">
    <property type="match status" value="1"/>
</dbReference>
<comment type="caution">
    <text evidence="2">The sequence shown here is derived from an EMBL/GenBank/DDBJ whole genome shotgun (WGS) entry which is preliminary data.</text>
</comment>
<dbReference type="SUPFAM" id="SSF54373">
    <property type="entry name" value="FAD-linked reductases, C-terminal domain"/>
    <property type="match status" value="1"/>
</dbReference>
<organism evidence="2 3">
    <name type="scientific">Madurella fahalii</name>
    <dbReference type="NCBI Taxonomy" id="1157608"/>
    <lineage>
        <taxon>Eukaryota</taxon>
        <taxon>Fungi</taxon>
        <taxon>Dikarya</taxon>
        <taxon>Ascomycota</taxon>
        <taxon>Pezizomycotina</taxon>
        <taxon>Sordariomycetes</taxon>
        <taxon>Sordariomycetidae</taxon>
        <taxon>Sordariales</taxon>
        <taxon>Sordariales incertae sedis</taxon>
        <taxon>Madurella</taxon>
    </lineage>
</organism>